<gene>
    <name evidence="3" type="ORF">I7I53_09159</name>
</gene>
<evidence type="ECO:0000313" key="4">
    <source>
        <dbReference type="Proteomes" id="UP000663419"/>
    </source>
</evidence>
<keyword evidence="2" id="KW-0472">Membrane</keyword>
<dbReference type="VEuPathDB" id="FungiDB:I7I53_09159"/>
<evidence type="ECO:0000256" key="2">
    <source>
        <dbReference type="SAM" id="Phobius"/>
    </source>
</evidence>
<sequence length="138" mass="15789">MDKDIDKTKSEKGGGRNTCPPTGRHSPSPSLPTPRFSSASAKLRLLAPLPFPFPSHICVWISQRDGRLDWRIYEVVLCFTMGYFAILPFFIIVITSPSRSFSSLPHCFLWSSTDPFFSFCRLGCWFVFLLFFPQPLLY</sequence>
<feature type="transmembrane region" description="Helical" evidence="2">
    <location>
        <begin position="72"/>
        <end position="95"/>
    </location>
</feature>
<protein>
    <submittedName>
        <fullName evidence="3">Uncharacterized protein</fullName>
    </submittedName>
</protein>
<keyword evidence="2" id="KW-1133">Transmembrane helix</keyword>
<reference evidence="3" key="1">
    <citation type="submission" date="2021-01" db="EMBL/GenBank/DDBJ databases">
        <title>Chromosome-level genome assembly of a human fungal pathogen reveals clustering of transcriptionally co-regulated genes.</title>
        <authorList>
            <person name="Voorhies M."/>
            <person name="Cohen S."/>
            <person name="Shea T.P."/>
            <person name="Petrus S."/>
            <person name="Munoz J.F."/>
            <person name="Poplawski S."/>
            <person name="Goldman W.E."/>
            <person name="Michael T."/>
            <person name="Cuomo C.A."/>
            <person name="Sil A."/>
            <person name="Beyhan S."/>
        </authorList>
    </citation>
    <scope>NUCLEOTIDE SEQUENCE</scope>
    <source>
        <strain evidence="3">H88</strain>
    </source>
</reference>
<dbReference type="AlphaFoldDB" id="A0A8A1L685"/>
<organism evidence="3 4">
    <name type="scientific">Ajellomyces capsulatus (strain H88)</name>
    <name type="common">Darling's disease fungus</name>
    <name type="synonym">Histoplasma capsulatum</name>
    <dbReference type="NCBI Taxonomy" id="544711"/>
    <lineage>
        <taxon>Eukaryota</taxon>
        <taxon>Fungi</taxon>
        <taxon>Dikarya</taxon>
        <taxon>Ascomycota</taxon>
        <taxon>Pezizomycotina</taxon>
        <taxon>Eurotiomycetes</taxon>
        <taxon>Eurotiomycetidae</taxon>
        <taxon>Onygenales</taxon>
        <taxon>Ajellomycetaceae</taxon>
        <taxon>Histoplasma</taxon>
    </lineage>
</organism>
<keyword evidence="2" id="KW-0812">Transmembrane</keyword>
<feature type="region of interest" description="Disordered" evidence="1">
    <location>
        <begin position="1"/>
        <end position="36"/>
    </location>
</feature>
<feature type="compositionally biased region" description="Basic and acidic residues" evidence="1">
    <location>
        <begin position="1"/>
        <end position="14"/>
    </location>
</feature>
<accession>A0A8A1L685</accession>
<evidence type="ECO:0000256" key="1">
    <source>
        <dbReference type="SAM" id="MobiDB-lite"/>
    </source>
</evidence>
<dbReference type="EMBL" id="CP069102">
    <property type="protein sequence ID" value="QSS48941.1"/>
    <property type="molecule type" value="Genomic_DNA"/>
</dbReference>
<name>A0A8A1L685_AJEC8</name>
<feature type="transmembrane region" description="Helical" evidence="2">
    <location>
        <begin position="115"/>
        <end position="132"/>
    </location>
</feature>
<proteinExistence type="predicted"/>
<evidence type="ECO:0000313" key="3">
    <source>
        <dbReference type="EMBL" id="QSS48941.1"/>
    </source>
</evidence>
<dbReference type="Proteomes" id="UP000663419">
    <property type="component" value="Chromosome 1"/>
</dbReference>